<feature type="compositionally biased region" description="Polar residues" evidence="1">
    <location>
        <begin position="48"/>
        <end position="58"/>
    </location>
</feature>
<evidence type="ECO:0000313" key="3">
    <source>
        <dbReference type="Proteomes" id="UP000272942"/>
    </source>
</evidence>
<proteinExistence type="predicted"/>
<dbReference type="AlphaFoldDB" id="A0A183BBR8"/>
<organism evidence="4">
    <name type="scientific">Echinostoma caproni</name>
    <dbReference type="NCBI Taxonomy" id="27848"/>
    <lineage>
        <taxon>Eukaryota</taxon>
        <taxon>Metazoa</taxon>
        <taxon>Spiralia</taxon>
        <taxon>Lophotrochozoa</taxon>
        <taxon>Platyhelminthes</taxon>
        <taxon>Trematoda</taxon>
        <taxon>Digenea</taxon>
        <taxon>Plagiorchiida</taxon>
        <taxon>Echinostomata</taxon>
        <taxon>Echinostomatoidea</taxon>
        <taxon>Echinostomatidae</taxon>
        <taxon>Echinostoma</taxon>
    </lineage>
</organism>
<dbReference type="Proteomes" id="UP000272942">
    <property type="component" value="Unassembled WGS sequence"/>
</dbReference>
<reference evidence="2 3" key="2">
    <citation type="submission" date="2018-11" db="EMBL/GenBank/DDBJ databases">
        <authorList>
            <consortium name="Pathogen Informatics"/>
        </authorList>
    </citation>
    <scope>NUCLEOTIDE SEQUENCE [LARGE SCALE GENOMIC DNA]</scope>
    <source>
        <strain evidence="2 3">Egypt</strain>
    </source>
</reference>
<evidence type="ECO:0000313" key="4">
    <source>
        <dbReference type="WBParaSite" id="ECPE_0001669601-mRNA-1"/>
    </source>
</evidence>
<feature type="compositionally biased region" description="Polar residues" evidence="1">
    <location>
        <begin position="88"/>
        <end position="103"/>
    </location>
</feature>
<feature type="region of interest" description="Disordered" evidence="1">
    <location>
        <begin position="27"/>
        <end position="155"/>
    </location>
</feature>
<name>A0A183BBR8_9TREM</name>
<reference evidence="4" key="1">
    <citation type="submission" date="2016-06" db="UniProtKB">
        <authorList>
            <consortium name="WormBaseParasite"/>
        </authorList>
    </citation>
    <scope>IDENTIFICATION</scope>
</reference>
<evidence type="ECO:0000313" key="2">
    <source>
        <dbReference type="EMBL" id="VDP93925.1"/>
    </source>
</evidence>
<feature type="compositionally biased region" description="Polar residues" evidence="1">
    <location>
        <begin position="112"/>
        <end position="155"/>
    </location>
</feature>
<gene>
    <name evidence="2" type="ORF">ECPE_LOCUS16653</name>
</gene>
<keyword evidence="3" id="KW-1185">Reference proteome</keyword>
<dbReference type="WBParaSite" id="ECPE_0001669601-mRNA-1">
    <property type="protein sequence ID" value="ECPE_0001669601-mRNA-1"/>
    <property type="gene ID" value="ECPE_0001669601"/>
</dbReference>
<evidence type="ECO:0000256" key="1">
    <source>
        <dbReference type="SAM" id="MobiDB-lite"/>
    </source>
</evidence>
<accession>A0A183BBR8</accession>
<dbReference type="EMBL" id="UZAN01065256">
    <property type="protein sequence ID" value="VDP93925.1"/>
    <property type="molecule type" value="Genomic_DNA"/>
</dbReference>
<feature type="compositionally biased region" description="Low complexity" evidence="1">
    <location>
        <begin position="66"/>
        <end position="76"/>
    </location>
</feature>
<dbReference type="OrthoDB" id="2436455at2759"/>
<protein>
    <submittedName>
        <fullName evidence="4">WH2 domain-containing protein</fullName>
    </submittedName>
</protein>
<sequence length="278" mass="30381">MQKQLQRASFPIASSTLCTVPYTQTHYPRSDPHKAHSVSLGGPITNGLDKTNVGQDNPVSAPVQFPSDPHPSSHSLPHSHHELDTDADSSAFTDLSQVSSASRNGHRHTDRTSSSSAHQQSPPYSLDLSQQSVPHRSDSAYSSRQTRTTQPPQSLSLFTAASQGRGEAGMKKPVLITASPVETDPNRIAELNRRNRLQPMHLRTSYPVETQTANPEKVAVALRQLSSKSQGKDELNGFRKQNGTVALSTVPEEYGNVLREMGDENMADPSQSCPRRQM</sequence>